<dbReference type="RefSeq" id="WP_141989150.1">
    <property type="nucleotide sequence ID" value="NZ_VFRA01000001.1"/>
</dbReference>
<evidence type="ECO:0000259" key="1">
    <source>
        <dbReference type="Pfam" id="PF04471"/>
    </source>
</evidence>
<dbReference type="SUPFAM" id="SSF52980">
    <property type="entry name" value="Restriction endonuclease-like"/>
    <property type="match status" value="1"/>
</dbReference>
<comment type="caution">
    <text evidence="2">The sequence shown here is derived from an EMBL/GenBank/DDBJ whole genome shotgun (WGS) entry which is preliminary data.</text>
</comment>
<dbReference type="InterPro" id="IPR011856">
    <property type="entry name" value="tRNA_endonuc-like_dom_sf"/>
</dbReference>
<dbReference type="Gene3D" id="3.40.1350.10">
    <property type="match status" value="1"/>
</dbReference>
<proteinExistence type="predicted"/>
<dbReference type="AlphaFoldDB" id="A0A8H2PVV4"/>
<keyword evidence="2" id="KW-0540">Nuclease</keyword>
<dbReference type="Pfam" id="PF04471">
    <property type="entry name" value="Mrr_cat"/>
    <property type="match status" value="1"/>
</dbReference>
<accession>A0A8H2PVV4</accession>
<dbReference type="GO" id="GO:0004519">
    <property type="term" value="F:endonuclease activity"/>
    <property type="evidence" value="ECO:0007669"/>
    <property type="project" value="UniProtKB-KW"/>
</dbReference>
<keyword evidence="3" id="KW-1185">Reference proteome</keyword>
<dbReference type="GO" id="GO:0003677">
    <property type="term" value="F:DNA binding"/>
    <property type="evidence" value="ECO:0007669"/>
    <property type="project" value="InterPro"/>
</dbReference>
<dbReference type="InterPro" id="IPR007560">
    <property type="entry name" value="Restrct_endonuc_IV_Mrr"/>
</dbReference>
<dbReference type="EMBL" id="VFRA01000001">
    <property type="protein sequence ID" value="TQO18535.1"/>
    <property type="molecule type" value="Genomic_DNA"/>
</dbReference>
<dbReference type="Proteomes" id="UP000316560">
    <property type="component" value="Unassembled WGS sequence"/>
</dbReference>
<evidence type="ECO:0000313" key="2">
    <source>
        <dbReference type="EMBL" id="TQO18535.1"/>
    </source>
</evidence>
<sequence>MNRQIGDLAIRIAADDPSITLDDLEFVVNKAATALAPFVVEGLFIGDSPLYGGMPEEVESIGENLVGALTLITGIDDDEAFVERLHNLYMSRLFIAGTDFLRKPIFSTPLPKGISARKLEQERRLVERERQQEAAAEKLAAKLQPIWDAAEARAIDTVGALMPAPPLDGRYPAPAPQPYGVSPRGAEVWAAEMLRWLSQEDAVVTQASGDGGVDVITDKYAVSVKNYSGTVPIEEVREILGVGVVMELAPMLFTSGSLTPAALEFSELARMPVFRYIVETAEVLALNSQAQTLLETGF</sequence>
<dbReference type="OrthoDB" id="4212782at2"/>
<gene>
    <name evidence="2" type="ORF">FB472_0052</name>
</gene>
<protein>
    <submittedName>
        <fullName evidence="2">Restriction endonuclease</fullName>
    </submittedName>
</protein>
<keyword evidence="2" id="KW-0255">Endonuclease</keyword>
<dbReference type="GO" id="GO:0009307">
    <property type="term" value="P:DNA restriction-modification system"/>
    <property type="evidence" value="ECO:0007669"/>
    <property type="project" value="InterPro"/>
</dbReference>
<reference evidence="2 3" key="1">
    <citation type="submission" date="2019-06" db="EMBL/GenBank/DDBJ databases">
        <title>Sequencing the genomes of 1000 actinobacteria strains.</title>
        <authorList>
            <person name="Klenk H.-P."/>
        </authorList>
    </citation>
    <scope>NUCLEOTIDE SEQUENCE [LARGE SCALE GENOMIC DNA]</scope>
    <source>
        <strain evidence="2 3">DSM 21947</strain>
    </source>
</reference>
<name>A0A8H2PVV4_9MICO</name>
<organism evidence="2 3">
    <name type="scientific">Rhodoglobus vestalii</name>
    <dbReference type="NCBI Taxonomy" id="193384"/>
    <lineage>
        <taxon>Bacteria</taxon>
        <taxon>Bacillati</taxon>
        <taxon>Actinomycetota</taxon>
        <taxon>Actinomycetes</taxon>
        <taxon>Micrococcales</taxon>
        <taxon>Microbacteriaceae</taxon>
        <taxon>Rhodoglobus</taxon>
    </lineage>
</organism>
<keyword evidence="2" id="KW-0378">Hydrolase</keyword>
<dbReference type="InterPro" id="IPR011335">
    <property type="entry name" value="Restrct_endonuc-II-like"/>
</dbReference>
<evidence type="ECO:0000313" key="3">
    <source>
        <dbReference type="Proteomes" id="UP000316560"/>
    </source>
</evidence>
<feature type="domain" description="Restriction endonuclease type IV Mrr" evidence="1">
    <location>
        <begin position="181"/>
        <end position="267"/>
    </location>
</feature>